<evidence type="ECO:0000256" key="4">
    <source>
        <dbReference type="ARBA" id="ARBA00022801"/>
    </source>
</evidence>
<dbReference type="Gene3D" id="1.20.1540.10">
    <property type="entry name" value="Rhomboid-like"/>
    <property type="match status" value="1"/>
</dbReference>
<dbReference type="PANTHER" id="PTHR43731">
    <property type="entry name" value="RHOMBOID PROTEASE"/>
    <property type="match status" value="1"/>
</dbReference>
<evidence type="ECO:0000313" key="10">
    <source>
        <dbReference type="Proteomes" id="UP000034140"/>
    </source>
</evidence>
<proteinExistence type="inferred from homology"/>
<keyword evidence="4" id="KW-0378">Hydrolase</keyword>
<feature type="domain" description="Peptidase S54 rhomboid" evidence="8">
    <location>
        <begin position="46"/>
        <end position="182"/>
    </location>
</feature>
<dbReference type="AlphaFoldDB" id="A0A0G0GKT4"/>
<comment type="caution">
    <text evidence="9">The sequence shown here is derived from an EMBL/GenBank/DDBJ whole genome shotgun (WGS) entry which is preliminary data.</text>
</comment>
<evidence type="ECO:0000256" key="1">
    <source>
        <dbReference type="ARBA" id="ARBA00004141"/>
    </source>
</evidence>
<evidence type="ECO:0000256" key="6">
    <source>
        <dbReference type="ARBA" id="ARBA00023136"/>
    </source>
</evidence>
<feature type="transmembrane region" description="Helical" evidence="7">
    <location>
        <begin position="163"/>
        <end position="180"/>
    </location>
</feature>
<comment type="similarity">
    <text evidence="2">Belongs to the peptidase S54 family.</text>
</comment>
<evidence type="ECO:0000313" key="9">
    <source>
        <dbReference type="EMBL" id="KKP92222.1"/>
    </source>
</evidence>
<dbReference type="Proteomes" id="UP000034140">
    <property type="component" value="Unassembled WGS sequence"/>
</dbReference>
<evidence type="ECO:0000256" key="2">
    <source>
        <dbReference type="ARBA" id="ARBA00009045"/>
    </source>
</evidence>
<evidence type="ECO:0000259" key="8">
    <source>
        <dbReference type="Pfam" id="PF01694"/>
    </source>
</evidence>
<name>A0A0G0GKT4_9BACT</name>
<dbReference type="Pfam" id="PF01694">
    <property type="entry name" value="Rhomboid"/>
    <property type="match status" value="1"/>
</dbReference>
<feature type="transmembrane region" description="Helical" evidence="7">
    <location>
        <begin position="12"/>
        <end position="30"/>
    </location>
</feature>
<evidence type="ECO:0000256" key="5">
    <source>
        <dbReference type="ARBA" id="ARBA00022989"/>
    </source>
</evidence>
<comment type="subcellular location">
    <subcellularLocation>
        <location evidence="1">Membrane</location>
        <topology evidence="1">Multi-pass membrane protein</topology>
    </subcellularLocation>
</comment>
<dbReference type="SUPFAM" id="SSF144091">
    <property type="entry name" value="Rhomboid-like"/>
    <property type="match status" value="1"/>
</dbReference>
<keyword evidence="3 7" id="KW-0812">Transmembrane</keyword>
<organism evidence="9 10">
    <name type="scientific">candidate division WS6 bacterium GW2011_GWC1_36_11</name>
    <dbReference type="NCBI Taxonomy" id="1619090"/>
    <lineage>
        <taxon>Bacteria</taxon>
        <taxon>Candidatus Dojkabacteria</taxon>
    </lineage>
</organism>
<dbReference type="InterPro" id="IPR050925">
    <property type="entry name" value="Rhomboid_protease_S54"/>
</dbReference>
<feature type="transmembrane region" description="Helical" evidence="7">
    <location>
        <begin position="111"/>
        <end position="133"/>
    </location>
</feature>
<dbReference type="GO" id="GO:0016020">
    <property type="term" value="C:membrane"/>
    <property type="evidence" value="ECO:0007669"/>
    <property type="project" value="UniProtKB-SubCell"/>
</dbReference>
<evidence type="ECO:0000256" key="7">
    <source>
        <dbReference type="SAM" id="Phobius"/>
    </source>
</evidence>
<protein>
    <submittedName>
        <fullName evidence="9">Peptidase S54, rhomboid family protein</fullName>
    </submittedName>
</protein>
<reference evidence="9 10" key="1">
    <citation type="journal article" date="2015" name="Nature">
        <title>rRNA introns, odd ribosomes, and small enigmatic genomes across a large radiation of phyla.</title>
        <authorList>
            <person name="Brown C.T."/>
            <person name="Hug L.A."/>
            <person name="Thomas B.C."/>
            <person name="Sharon I."/>
            <person name="Castelle C.J."/>
            <person name="Singh A."/>
            <person name="Wilkins M.J."/>
            <person name="Williams K.H."/>
            <person name="Banfield J.F."/>
        </authorList>
    </citation>
    <scope>NUCLEOTIDE SEQUENCE [LARGE SCALE GENOMIC DNA]</scope>
</reference>
<dbReference type="GO" id="GO:0004252">
    <property type="term" value="F:serine-type endopeptidase activity"/>
    <property type="evidence" value="ECO:0007669"/>
    <property type="project" value="InterPro"/>
</dbReference>
<keyword evidence="5 7" id="KW-1133">Transmembrane helix</keyword>
<feature type="transmembrane region" description="Helical" evidence="7">
    <location>
        <begin position="86"/>
        <end position="105"/>
    </location>
</feature>
<feature type="transmembrane region" description="Helical" evidence="7">
    <location>
        <begin position="50"/>
        <end position="74"/>
    </location>
</feature>
<accession>A0A0G0GKT4</accession>
<dbReference type="InterPro" id="IPR022764">
    <property type="entry name" value="Peptidase_S54_rhomboid_dom"/>
</dbReference>
<dbReference type="PANTHER" id="PTHR43731:SF14">
    <property type="entry name" value="PRESENILIN-ASSOCIATED RHOMBOID-LIKE PROTEIN, MITOCHONDRIAL"/>
    <property type="match status" value="1"/>
</dbReference>
<dbReference type="InterPro" id="IPR035952">
    <property type="entry name" value="Rhomboid-like_sf"/>
</dbReference>
<evidence type="ECO:0000256" key="3">
    <source>
        <dbReference type="ARBA" id="ARBA00022692"/>
    </source>
</evidence>
<dbReference type="EMBL" id="LBRE01000019">
    <property type="protein sequence ID" value="KKP92222.1"/>
    <property type="molecule type" value="Genomic_DNA"/>
</dbReference>
<sequence length="187" mass="21139">MVWIRKDRFRFYALKLCCWMFVVFLIQLLFEGFTELFLLDSGYYVEVWRFISAIFLHGRLAHLLYNIFALGLFGSMLERLIGSRRFLIVFFASGILANIVSVNFYDSSLGASGAIFGVIGALIVVRPLMVVWAFGLPMPLFIAGILWAVGDLIGLFVPSNVANLAHLSGMFFGLLLGIFYRKKALKM</sequence>
<keyword evidence="6 7" id="KW-0472">Membrane</keyword>
<gene>
    <name evidence="9" type="ORF">UR96_C0019G0016</name>
</gene>